<feature type="repeat" description="TPR" evidence="1">
    <location>
        <begin position="74"/>
        <end position="107"/>
    </location>
</feature>
<dbReference type="HOGENOM" id="CLU_290939_0_0_1"/>
<accession>K3WDU7</accession>
<dbReference type="AlphaFoldDB" id="K3WDU7"/>
<organism evidence="3 4">
    <name type="scientific">Globisporangium ultimum (strain ATCC 200006 / CBS 805.95 / DAOM BR144)</name>
    <name type="common">Pythium ultimum</name>
    <dbReference type="NCBI Taxonomy" id="431595"/>
    <lineage>
        <taxon>Eukaryota</taxon>
        <taxon>Sar</taxon>
        <taxon>Stramenopiles</taxon>
        <taxon>Oomycota</taxon>
        <taxon>Peronosporomycetes</taxon>
        <taxon>Pythiales</taxon>
        <taxon>Pythiaceae</taxon>
        <taxon>Globisporangium</taxon>
    </lineage>
</organism>
<feature type="region of interest" description="Disordered" evidence="2">
    <location>
        <begin position="983"/>
        <end position="1051"/>
    </location>
</feature>
<name>K3WDU7_GLOUD</name>
<dbReference type="InParanoid" id="K3WDU7"/>
<feature type="compositionally biased region" description="Low complexity" evidence="2">
    <location>
        <begin position="239"/>
        <end position="262"/>
    </location>
</feature>
<dbReference type="PANTHER" id="PTHR10098">
    <property type="entry name" value="RAPSYN-RELATED"/>
    <property type="match status" value="1"/>
</dbReference>
<dbReference type="eggNOG" id="ENOG502RSRY">
    <property type="taxonomic scope" value="Eukaryota"/>
</dbReference>
<keyword evidence="4" id="KW-1185">Reference proteome</keyword>
<sequence length="1051" mass="115223">MEWEGDYLKAFDCMERALVLRRHFFGADSPEVLHACKALAEMCNLLSMSFLQQVTIDLLKKAEILTKHHPSEKATTLNNLACYYRRLGKLHAAMTCLKRALEIEKKLQNVRNAADTHLNICAVLSQLGKHQNALEQAQEALIILQEEFFQSKQTSPGRQQGKNVGSGDATKKNEDGETPGQQLDRVSVMCIAYHNIGVEQEFLKDYENSVMSYKKRTISTKSAGKRKQMSAGFDSPGKSSTRLLSSPRSSSLTNSLRLPSPLTKERQRHTSSDIPTPRSIVADVLSKGSILPPLDSTSSPSKSNLSPRDPFFSPRFRFNDEVESKSPSSLKKKKKEMKFESPREKIPLSLPNNSAIIIAQSKSPASEMSAENKLQPNGIDDQHKQLSSISVPHSEKPEEARIEVVENEPNEIVQACDALHDAEAGSDEKLPAALVVDQSSNDATVPGSSNVSYDLETEDPEHRDVSTFVEDSSSGIANSSCPPDESSHRDVPHMVVEDNYTSEFATPEYNSSESVVDSIDSNTLVSEDTTAQEIAESGNEIMVNFNSTKPDTAQGEPGCDEAHIHDEESHAVPEKTLDNDYSNGALQHTDGNFVVGDTPGISAAVVEDLTAVNDQLSQAIDPMDATYKEDTLDILEESSQATIVLDYNNESLDADTSPENVAGETAQTGYDSGISTIAIGENALEQTCEVEPSGNIEEETLEENDPNNSASTWPDLDQAASWKEVDNCASTKDDQEQTSELPMDFAANEPGDTVSEDQVVSIPDSLELASDQSTAVDNLFPDNMDNGLAVPENHSQEWIAEPGEHVDSSFGLEGNYTYPYENHEEYTGEGEGYYELYNMGYHVDNAAVESDGYHEEPHADELPADYASTPDQAVHDTNTADDSHEVFASDLTYDGQFGTDVVFNSVVYHDQFEEYYDQREDSLPPPAMDGDAGPHFDPVSEMSTTHVPNEDFYGDANVENPFHEIGTADEEVLSEFTANEAVQSSSHGCESNAVPDEIDPLEGEDQSREPVATDTTMVTETENLSLSNCNVSDAPAQIENSVRQVSHEKEQ</sequence>
<proteinExistence type="predicted"/>
<dbReference type="InterPro" id="IPR011990">
    <property type="entry name" value="TPR-like_helical_dom_sf"/>
</dbReference>
<reference evidence="4" key="1">
    <citation type="journal article" date="2010" name="Genome Biol.">
        <title>Genome sequence of the necrotrophic plant pathogen Pythium ultimum reveals original pathogenicity mechanisms and effector repertoire.</title>
        <authorList>
            <person name="Levesque C.A."/>
            <person name="Brouwer H."/>
            <person name="Cano L."/>
            <person name="Hamilton J.P."/>
            <person name="Holt C."/>
            <person name="Huitema E."/>
            <person name="Raffaele S."/>
            <person name="Robideau G.P."/>
            <person name="Thines M."/>
            <person name="Win J."/>
            <person name="Zerillo M.M."/>
            <person name="Beakes G.W."/>
            <person name="Boore J.L."/>
            <person name="Busam D."/>
            <person name="Dumas B."/>
            <person name="Ferriera S."/>
            <person name="Fuerstenberg S.I."/>
            <person name="Gachon C.M."/>
            <person name="Gaulin E."/>
            <person name="Govers F."/>
            <person name="Grenville-Briggs L."/>
            <person name="Horner N."/>
            <person name="Hostetler J."/>
            <person name="Jiang R.H."/>
            <person name="Johnson J."/>
            <person name="Krajaejun T."/>
            <person name="Lin H."/>
            <person name="Meijer H.J."/>
            <person name="Moore B."/>
            <person name="Morris P."/>
            <person name="Phuntmart V."/>
            <person name="Puiu D."/>
            <person name="Shetty J."/>
            <person name="Stajich J.E."/>
            <person name="Tripathy S."/>
            <person name="Wawra S."/>
            <person name="van West P."/>
            <person name="Whitty B.R."/>
            <person name="Coutinho P.M."/>
            <person name="Henrissat B."/>
            <person name="Martin F."/>
            <person name="Thomas P.D."/>
            <person name="Tyler B.M."/>
            <person name="De Vries R.P."/>
            <person name="Kamoun S."/>
            <person name="Yandell M."/>
            <person name="Tisserat N."/>
            <person name="Buell C.R."/>
        </authorList>
    </citation>
    <scope>NUCLEOTIDE SEQUENCE</scope>
    <source>
        <strain evidence="4">DAOM:BR144</strain>
    </source>
</reference>
<dbReference type="InterPro" id="IPR019734">
    <property type="entry name" value="TPR_rpt"/>
</dbReference>
<reference evidence="3" key="3">
    <citation type="submission" date="2015-02" db="UniProtKB">
        <authorList>
            <consortium name="EnsemblProtists"/>
        </authorList>
    </citation>
    <scope>IDENTIFICATION</scope>
    <source>
        <strain evidence="3">DAOM BR144</strain>
    </source>
</reference>
<feature type="compositionally biased region" description="Polar residues" evidence="2">
    <location>
        <begin position="1013"/>
        <end position="1031"/>
    </location>
</feature>
<feature type="region of interest" description="Disordered" evidence="2">
    <location>
        <begin position="152"/>
        <end position="181"/>
    </location>
</feature>
<keyword evidence="1" id="KW-0802">TPR repeat</keyword>
<feature type="region of interest" description="Disordered" evidence="2">
    <location>
        <begin position="218"/>
        <end position="279"/>
    </location>
</feature>
<reference evidence="4" key="2">
    <citation type="submission" date="2010-04" db="EMBL/GenBank/DDBJ databases">
        <authorList>
            <person name="Buell R."/>
            <person name="Hamilton J."/>
            <person name="Hostetler J."/>
        </authorList>
    </citation>
    <scope>NUCLEOTIDE SEQUENCE [LARGE SCALE GENOMIC DNA]</scope>
    <source>
        <strain evidence="4">DAOM:BR144</strain>
    </source>
</reference>
<dbReference type="PROSITE" id="PS50005">
    <property type="entry name" value="TPR"/>
    <property type="match status" value="1"/>
</dbReference>
<dbReference type="SMART" id="SM00028">
    <property type="entry name" value="TPR"/>
    <property type="match status" value="3"/>
</dbReference>
<dbReference type="Pfam" id="PF13374">
    <property type="entry name" value="TPR_10"/>
    <property type="match status" value="1"/>
</dbReference>
<dbReference type="STRING" id="431595.K3WDU7"/>
<feature type="compositionally biased region" description="Polar residues" evidence="2">
    <location>
        <begin position="439"/>
        <end position="452"/>
    </location>
</feature>
<dbReference type="PANTHER" id="PTHR10098:SF108">
    <property type="entry name" value="TETRATRICOPEPTIDE REPEAT PROTEIN 28"/>
    <property type="match status" value="1"/>
</dbReference>
<evidence type="ECO:0000313" key="4">
    <source>
        <dbReference type="Proteomes" id="UP000019132"/>
    </source>
</evidence>
<evidence type="ECO:0000256" key="2">
    <source>
        <dbReference type="SAM" id="MobiDB-lite"/>
    </source>
</evidence>
<feature type="compositionally biased region" description="Polar residues" evidence="2">
    <location>
        <begin position="152"/>
        <end position="163"/>
    </location>
</feature>
<dbReference type="VEuPathDB" id="FungiDB:PYU1_G003133"/>
<dbReference type="EnsemblProtists" id="PYU1_T003138">
    <property type="protein sequence ID" value="PYU1_T003138"/>
    <property type="gene ID" value="PYU1_G003133"/>
</dbReference>
<dbReference type="SUPFAM" id="SSF48452">
    <property type="entry name" value="TPR-like"/>
    <property type="match status" value="1"/>
</dbReference>
<evidence type="ECO:0000256" key="1">
    <source>
        <dbReference type="PROSITE-ProRule" id="PRU00339"/>
    </source>
</evidence>
<dbReference type="Proteomes" id="UP000019132">
    <property type="component" value="Unassembled WGS sequence"/>
</dbReference>
<evidence type="ECO:0000313" key="3">
    <source>
        <dbReference type="EnsemblProtists" id="PYU1_T003138"/>
    </source>
</evidence>
<protein>
    <submittedName>
        <fullName evidence="3">Uncharacterized protein</fullName>
    </submittedName>
</protein>
<feature type="region of interest" description="Disordered" evidence="2">
    <location>
        <begin position="439"/>
        <end position="490"/>
    </location>
</feature>
<feature type="compositionally biased region" description="Polar residues" evidence="2">
    <location>
        <begin position="469"/>
        <end position="481"/>
    </location>
</feature>
<feature type="compositionally biased region" description="Basic residues" evidence="2">
    <location>
        <begin position="218"/>
        <end position="228"/>
    </location>
</feature>
<feature type="compositionally biased region" description="Low complexity" evidence="2">
    <location>
        <begin position="291"/>
        <end position="316"/>
    </location>
</feature>
<dbReference type="Gene3D" id="1.25.40.10">
    <property type="entry name" value="Tetratricopeptide repeat domain"/>
    <property type="match status" value="1"/>
</dbReference>
<feature type="region of interest" description="Disordered" evidence="2">
    <location>
        <begin position="853"/>
        <end position="877"/>
    </location>
</feature>
<feature type="region of interest" description="Disordered" evidence="2">
    <location>
        <begin position="291"/>
        <end position="343"/>
    </location>
</feature>
<dbReference type="EMBL" id="GL376603">
    <property type="status" value="NOT_ANNOTATED_CDS"/>
    <property type="molecule type" value="Genomic_DNA"/>
</dbReference>